<feature type="binding site" evidence="10">
    <location>
        <begin position="599"/>
        <end position="602"/>
    </location>
    <ligand>
        <name>GTP</name>
        <dbReference type="ChEBI" id="CHEBI:37565"/>
    </ligand>
</feature>
<dbReference type="InterPro" id="IPR023115">
    <property type="entry name" value="TIF_IF2_dom3"/>
</dbReference>
<evidence type="ECO:0000256" key="5">
    <source>
        <dbReference type="ARBA" id="ARBA00022540"/>
    </source>
</evidence>
<evidence type="ECO:0000256" key="2">
    <source>
        <dbReference type="ARBA" id="ARBA00007733"/>
    </source>
</evidence>
<dbReference type="InterPro" id="IPR009000">
    <property type="entry name" value="Transl_B-barrel_sf"/>
</dbReference>
<dbReference type="Proteomes" id="UP000005632">
    <property type="component" value="Chromosome"/>
</dbReference>
<dbReference type="KEGG" id="sgp:SpiGrapes_0409"/>
<dbReference type="Gene3D" id="3.40.50.300">
    <property type="entry name" value="P-loop containing nucleotide triphosphate hydrolases"/>
    <property type="match status" value="1"/>
</dbReference>
<dbReference type="InterPro" id="IPR000178">
    <property type="entry name" value="TF_IF2_bacterial-like"/>
</dbReference>
<comment type="function">
    <text evidence="9 10 11">One of the essential components for the initiation of protein synthesis. Protects formylmethionyl-tRNA from spontaneous hydrolysis and promotes its binding to the 30S ribosomal subunits. Also involved in the hydrolysis of GTP during the formation of the 70S ribosomal complex.</text>
</comment>
<feature type="region of interest" description="Disordered" evidence="12">
    <location>
        <begin position="55"/>
        <end position="391"/>
    </location>
</feature>
<keyword evidence="4 10" id="KW-0963">Cytoplasm</keyword>
<protein>
    <recommendedName>
        <fullName evidence="3 10">Translation initiation factor IF-2</fullName>
    </recommendedName>
</protein>
<feature type="compositionally biased region" description="Low complexity" evidence="12">
    <location>
        <begin position="260"/>
        <end position="271"/>
    </location>
</feature>
<dbReference type="InterPro" id="IPR015760">
    <property type="entry name" value="TIF_IF2"/>
</dbReference>
<dbReference type="eggNOG" id="COG5164">
    <property type="taxonomic scope" value="Bacteria"/>
</dbReference>
<dbReference type="GO" id="GO:0005525">
    <property type="term" value="F:GTP binding"/>
    <property type="evidence" value="ECO:0007669"/>
    <property type="project" value="UniProtKB-KW"/>
</dbReference>
<comment type="subcellular location">
    <subcellularLocation>
        <location evidence="1 10">Cytoplasm</location>
    </subcellularLocation>
</comment>
<feature type="domain" description="Tr-type G" evidence="13">
    <location>
        <begin position="489"/>
        <end position="659"/>
    </location>
</feature>
<dbReference type="HOGENOM" id="CLU_006301_5_1_12"/>
<keyword evidence="6 10" id="KW-0547">Nucleotide-binding</keyword>
<dbReference type="InterPro" id="IPR036925">
    <property type="entry name" value="TIF_IF2_dom3_sf"/>
</dbReference>
<feature type="binding site" evidence="10">
    <location>
        <begin position="545"/>
        <end position="549"/>
    </location>
    <ligand>
        <name>GTP</name>
        <dbReference type="ChEBI" id="CHEBI:37565"/>
    </ligand>
</feature>
<dbReference type="PANTHER" id="PTHR43381">
    <property type="entry name" value="TRANSLATION INITIATION FACTOR IF-2-RELATED"/>
    <property type="match status" value="1"/>
</dbReference>
<evidence type="ECO:0000256" key="11">
    <source>
        <dbReference type="RuleBase" id="RU000644"/>
    </source>
</evidence>
<keyword evidence="5 10" id="KW-0396">Initiation factor</keyword>
<dbReference type="GO" id="GO:0003924">
    <property type="term" value="F:GTPase activity"/>
    <property type="evidence" value="ECO:0007669"/>
    <property type="project" value="UniProtKB-UniRule"/>
</dbReference>
<dbReference type="CDD" id="cd03692">
    <property type="entry name" value="mtIF2_IVc"/>
    <property type="match status" value="1"/>
</dbReference>
<dbReference type="GO" id="GO:0003743">
    <property type="term" value="F:translation initiation factor activity"/>
    <property type="evidence" value="ECO:0007669"/>
    <property type="project" value="UniProtKB-UniRule"/>
</dbReference>
<dbReference type="Pfam" id="PF11987">
    <property type="entry name" value="IF-2"/>
    <property type="match status" value="1"/>
</dbReference>
<evidence type="ECO:0000259" key="13">
    <source>
        <dbReference type="PROSITE" id="PS51722"/>
    </source>
</evidence>
<keyword evidence="15" id="KW-1185">Reference proteome</keyword>
<dbReference type="OrthoDB" id="9811804at2"/>
<feature type="region of interest" description="Disordered" evidence="12">
    <location>
        <begin position="1"/>
        <end position="43"/>
    </location>
</feature>
<proteinExistence type="inferred from homology"/>
<dbReference type="Pfam" id="PF00009">
    <property type="entry name" value="GTP_EFTU"/>
    <property type="match status" value="1"/>
</dbReference>
<evidence type="ECO:0000256" key="4">
    <source>
        <dbReference type="ARBA" id="ARBA00022490"/>
    </source>
</evidence>
<dbReference type="NCBIfam" id="TIGR00487">
    <property type="entry name" value="IF-2"/>
    <property type="match status" value="1"/>
</dbReference>
<feature type="compositionally biased region" description="Basic and acidic residues" evidence="12">
    <location>
        <begin position="20"/>
        <end position="43"/>
    </location>
</feature>
<evidence type="ECO:0000256" key="6">
    <source>
        <dbReference type="ARBA" id="ARBA00022741"/>
    </source>
</evidence>
<dbReference type="InterPro" id="IPR027417">
    <property type="entry name" value="P-loop_NTPase"/>
</dbReference>
<evidence type="ECO:0000256" key="8">
    <source>
        <dbReference type="ARBA" id="ARBA00023134"/>
    </source>
</evidence>
<dbReference type="SUPFAM" id="SSF52156">
    <property type="entry name" value="Initiation factor IF2/eIF5b, domain 3"/>
    <property type="match status" value="1"/>
</dbReference>
<comment type="similarity">
    <text evidence="2 10 11">Belongs to the TRAFAC class translation factor GTPase superfamily. Classic translation factor GTPase family. IF-2 subfamily.</text>
</comment>
<feature type="compositionally biased region" description="Polar residues" evidence="12">
    <location>
        <begin position="80"/>
        <end position="89"/>
    </location>
</feature>
<dbReference type="InterPro" id="IPR005225">
    <property type="entry name" value="Small_GTP-bd"/>
</dbReference>
<feature type="binding site" evidence="10">
    <location>
        <begin position="498"/>
        <end position="505"/>
    </location>
    <ligand>
        <name>GTP</name>
        <dbReference type="ChEBI" id="CHEBI:37565"/>
    </ligand>
</feature>
<evidence type="ECO:0000256" key="7">
    <source>
        <dbReference type="ARBA" id="ARBA00022917"/>
    </source>
</evidence>
<dbReference type="Pfam" id="PF04760">
    <property type="entry name" value="IF2_N"/>
    <property type="match status" value="1"/>
</dbReference>
<keyword evidence="7 10" id="KW-0648">Protein biosynthesis</keyword>
<keyword evidence="8 10" id="KW-0342">GTP-binding</keyword>
<dbReference type="FunFam" id="3.40.50.10050:FF:000001">
    <property type="entry name" value="Translation initiation factor IF-2"/>
    <property type="match status" value="1"/>
</dbReference>
<evidence type="ECO:0000313" key="14">
    <source>
        <dbReference type="EMBL" id="AEV28267.1"/>
    </source>
</evidence>
<feature type="compositionally biased region" description="Basic and acidic residues" evidence="12">
    <location>
        <begin position="374"/>
        <end position="391"/>
    </location>
</feature>
<dbReference type="InterPro" id="IPR006847">
    <property type="entry name" value="IF2_N"/>
</dbReference>
<gene>
    <name evidence="10" type="primary">infB</name>
    <name evidence="14" type="ordered locus">SpiGrapes_0409</name>
</gene>
<dbReference type="Gene3D" id="3.40.50.10050">
    <property type="entry name" value="Translation initiation factor IF- 2, domain 3"/>
    <property type="match status" value="1"/>
</dbReference>
<dbReference type="SUPFAM" id="SSF52540">
    <property type="entry name" value="P-loop containing nucleoside triphosphate hydrolases"/>
    <property type="match status" value="1"/>
</dbReference>
<dbReference type="CDD" id="cd03702">
    <property type="entry name" value="IF2_mtIF2_II"/>
    <property type="match status" value="1"/>
</dbReference>
<evidence type="ECO:0000256" key="3">
    <source>
        <dbReference type="ARBA" id="ARBA00020675"/>
    </source>
</evidence>
<dbReference type="SUPFAM" id="SSF50447">
    <property type="entry name" value="Translation proteins"/>
    <property type="match status" value="2"/>
</dbReference>
<accession>G8QW24</accession>
<dbReference type="FunFam" id="2.40.30.10:FF:000054">
    <property type="entry name" value="Translation initiation factor IF-2"/>
    <property type="match status" value="1"/>
</dbReference>
<feature type="compositionally biased region" description="Low complexity" evidence="12">
    <location>
        <begin position="305"/>
        <end position="318"/>
    </location>
</feature>
<dbReference type="STRING" id="158190.SpiGrapes_0409"/>
<dbReference type="Gene3D" id="2.40.30.10">
    <property type="entry name" value="Translation factors"/>
    <property type="match status" value="2"/>
</dbReference>
<dbReference type="InterPro" id="IPR004161">
    <property type="entry name" value="EFTu-like_2"/>
</dbReference>
<dbReference type="PANTHER" id="PTHR43381:SF5">
    <property type="entry name" value="TR-TYPE G DOMAIN-CONTAINING PROTEIN"/>
    <property type="match status" value="1"/>
</dbReference>
<dbReference type="AlphaFoldDB" id="G8QW24"/>
<sequence length="997" mass="106834">MTEENKPKATLIKHVVTPSENKEEQKVTPKETDTQPKAQEKRRVVVVKKKVVVVKPQVRPLPTESSSSENSSLDAEKKQATTLRTNTQKKAPRVSGDRLSMSPLHNGPVVIRPTNLPPVPNQGQTVKDHAEWQSKNPDGPAPAVAPASTGPRIAGTVGGRPAPGSRPPYQGNRPSGGYQGNNPAGGAPRTTSGYQGSNYQGSGAPRTGGYQGSNYQGSGAPRTGGYQGSNYQGSNYQGSGAPRTGGYQGTNPAGGPPRTSGYQGSNYQGSGAPRTGGYQGSNPAGAPPRTGGYQGQNPAGGPPRTGGYQPRPGGYQPRTGGGPGRPGGFRPQSGPGGRPGFGGNNRPGTGGKPGSSSNDLDSLNQRAPKKVFKKKDSASYKKRNAEEEKEFQIQRRKEQAAAKLASVPKSIDMMESITVADLAKKMNLKANEIIAKLFKMGMMVTINQQIDHETAGIICSEYNCDVNLVSLYDETLIAREPENTEDLVFRAPIVTVMGHVDHGKTKLLDAIRSTKVAEGEFGGITQHIGAYKVTLPGKGDVVFLDTPGHAAFSMMRARGAQVTDIVILVVAANDGVMPQTREAIDHAKAANVPIIVAINKCDLPEANPERVMQQLSDLGLMPEEWGGTTLFCKISALKKIGIEELLDTVLLQAEMLELKASASCRAEGKVIESRIDPGRGIVASVLIERGTLHQGDYYVAGIYPGRVRALFDDKGVKIPEAGPSTPVEIIGLSDIPGAGDPFQVTEDERQARQVGTKRQELERLGESRNVKKVTLDNLYSKIKEGEIQEFNVVIKGDVQGSVEALQGSLEKLSTNEIHLNVIRASAGAIIESDVTLASASNALIIGFNVRPTPRAQALAEQEKIEIRKYNVIYDVVDDVHDAMEGMLAPDIKEVDIGSFEVRETFKVPKIGTIAGGMVIKGKVKRNSLARVIRDSIQINKDLVRITSLKRFKDDAKEVSEGFECGIGLENFHDLHVGDVLELVETEEIARKLVHNNE</sequence>
<feature type="compositionally biased region" description="Low complexity" evidence="12">
    <location>
        <begin position="192"/>
        <end position="203"/>
    </location>
</feature>
<dbReference type="EMBL" id="CP003155">
    <property type="protein sequence ID" value="AEV28267.1"/>
    <property type="molecule type" value="Genomic_DNA"/>
</dbReference>
<dbReference type="InterPro" id="IPR053905">
    <property type="entry name" value="EF-G-like_DII"/>
</dbReference>
<name>G8QW24_SPHPG</name>
<dbReference type="NCBIfam" id="TIGR00231">
    <property type="entry name" value="small_GTP"/>
    <property type="match status" value="1"/>
</dbReference>
<evidence type="ECO:0000256" key="10">
    <source>
        <dbReference type="HAMAP-Rule" id="MF_00100"/>
    </source>
</evidence>
<dbReference type="RefSeq" id="WP_014269116.1">
    <property type="nucleotide sequence ID" value="NC_016633.1"/>
</dbReference>
<evidence type="ECO:0000313" key="15">
    <source>
        <dbReference type="Proteomes" id="UP000005632"/>
    </source>
</evidence>
<dbReference type="FunFam" id="2.40.30.10:FF:000008">
    <property type="entry name" value="Translation initiation factor IF-2"/>
    <property type="match status" value="1"/>
</dbReference>
<dbReference type="PROSITE" id="PS51722">
    <property type="entry name" value="G_TR_2"/>
    <property type="match status" value="1"/>
</dbReference>
<evidence type="ECO:0000256" key="1">
    <source>
        <dbReference type="ARBA" id="ARBA00004496"/>
    </source>
</evidence>
<dbReference type="eggNOG" id="COG0532">
    <property type="taxonomic scope" value="Bacteria"/>
</dbReference>
<organism evidence="14 15">
    <name type="scientific">Sphaerochaeta pleomorpha (strain ATCC BAA-1885 / DSM 22778 / Grapes)</name>
    <dbReference type="NCBI Taxonomy" id="158190"/>
    <lineage>
        <taxon>Bacteria</taxon>
        <taxon>Pseudomonadati</taxon>
        <taxon>Spirochaetota</taxon>
        <taxon>Spirochaetia</taxon>
        <taxon>Spirochaetales</taxon>
        <taxon>Sphaerochaetaceae</taxon>
        <taxon>Sphaerochaeta</taxon>
    </lineage>
</organism>
<feature type="compositionally biased region" description="Gly residues" evidence="12">
    <location>
        <begin position="334"/>
        <end position="353"/>
    </location>
</feature>
<dbReference type="GO" id="GO:0005829">
    <property type="term" value="C:cytosol"/>
    <property type="evidence" value="ECO:0007669"/>
    <property type="project" value="TreeGrafter"/>
</dbReference>
<dbReference type="FunFam" id="3.40.50.300:FF:000019">
    <property type="entry name" value="Translation initiation factor IF-2"/>
    <property type="match status" value="1"/>
</dbReference>
<dbReference type="Pfam" id="PF22042">
    <property type="entry name" value="EF-G_D2"/>
    <property type="match status" value="1"/>
</dbReference>
<evidence type="ECO:0000256" key="12">
    <source>
        <dbReference type="SAM" id="MobiDB-lite"/>
    </source>
</evidence>
<comment type="caution">
    <text evidence="10">Lacks conserved residue(s) required for the propagation of feature annotation.</text>
</comment>
<dbReference type="Pfam" id="PF03144">
    <property type="entry name" value="GTP_EFTU_D2"/>
    <property type="match status" value="1"/>
</dbReference>
<dbReference type="InterPro" id="IPR044145">
    <property type="entry name" value="IF2_II"/>
</dbReference>
<reference evidence="14 15" key="1">
    <citation type="submission" date="2011-11" db="EMBL/GenBank/DDBJ databases">
        <title>Complete sequence of Spirochaeta sp. grapes.</title>
        <authorList>
            <consortium name="US DOE Joint Genome Institute"/>
            <person name="Lucas S."/>
            <person name="Han J."/>
            <person name="Lapidus A."/>
            <person name="Cheng J.-F."/>
            <person name="Goodwin L."/>
            <person name="Pitluck S."/>
            <person name="Peters L."/>
            <person name="Ovchinnikova G."/>
            <person name="Munk A.C."/>
            <person name="Detter J.C."/>
            <person name="Han C."/>
            <person name="Tapia R."/>
            <person name="Land M."/>
            <person name="Hauser L."/>
            <person name="Kyrpides N."/>
            <person name="Ivanova N."/>
            <person name="Pagani I."/>
            <person name="Ritalahtilisa K."/>
            <person name="Loeffler F."/>
            <person name="Woyke T."/>
        </authorList>
    </citation>
    <scope>NUCLEOTIDE SEQUENCE [LARGE SCALE GENOMIC DNA]</scope>
    <source>
        <strain evidence="15">ATCC BAA-1885 / DSM 22778 / Grapes</strain>
    </source>
</reference>
<dbReference type="HAMAP" id="MF_00100_B">
    <property type="entry name" value="IF_2_B"/>
    <property type="match status" value="1"/>
</dbReference>
<evidence type="ECO:0000256" key="9">
    <source>
        <dbReference type="ARBA" id="ARBA00025162"/>
    </source>
</evidence>
<feature type="compositionally biased region" description="Polar residues" evidence="12">
    <location>
        <begin position="228"/>
        <end position="238"/>
    </location>
</feature>
<dbReference type="CDD" id="cd01887">
    <property type="entry name" value="IF2_eIF5B"/>
    <property type="match status" value="1"/>
</dbReference>
<dbReference type="InterPro" id="IPR000795">
    <property type="entry name" value="T_Tr_GTP-bd_dom"/>
</dbReference>
<feature type="compositionally biased region" description="Polar residues" evidence="12">
    <location>
        <begin position="355"/>
        <end position="365"/>
    </location>
</feature>